<name>A0A1R3KYR4_COCAP</name>
<dbReference type="EMBL" id="AWWV01000325">
    <property type="protein sequence ID" value="OMP12177.1"/>
    <property type="molecule type" value="Genomic_DNA"/>
</dbReference>
<dbReference type="Proteomes" id="UP000188268">
    <property type="component" value="Unassembled WGS sequence"/>
</dbReference>
<feature type="non-terminal residue" evidence="1">
    <location>
        <position position="1"/>
    </location>
</feature>
<sequence>TTPSSSLKIKEFTQIWMENDRESYPVELVDMLLEVELAKEELITLHT</sequence>
<dbReference type="AlphaFoldDB" id="A0A1R3KYR4"/>
<evidence type="ECO:0000313" key="1">
    <source>
        <dbReference type="EMBL" id="OMP12177.1"/>
    </source>
</evidence>
<protein>
    <submittedName>
        <fullName evidence="1">Uncharacterized protein</fullName>
    </submittedName>
</protein>
<accession>A0A1R3KYR4</accession>
<reference evidence="1 2" key="1">
    <citation type="submission" date="2013-09" db="EMBL/GenBank/DDBJ databases">
        <title>Corchorus capsularis genome sequencing.</title>
        <authorList>
            <person name="Alam M."/>
            <person name="Haque M.S."/>
            <person name="Islam M.S."/>
            <person name="Emdad E.M."/>
            <person name="Islam M.M."/>
            <person name="Ahmed B."/>
            <person name="Halim A."/>
            <person name="Hossen Q.M.M."/>
            <person name="Hossain M.Z."/>
            <person name="Ahmed R."/>
            <person name="Khan M.M."/>
            <person name="Islam R."/>
            <person name="Rashid M.M."/>
            <person name="Khan S.A."/>
            <person name="Rahman M.S."/>
            <person name="Alam M."/>
        </authorList>
    </citation>
    <scope>NUCLEOTIDE SEQUENCE [LARGE SCALE GENOMIC DNA]</scope>
    <source>
        <strain evidence="2">cv. CVL-1</strain>
        <tissue evidence="1">Whole seedling</tissue>
    </source>
</reference>
<dbReference type="Gramene" id="OMP12177">
    <property type="protein sequence ID" value="OMP12177"/>
    <property type="gene ID" value="CCACVL1_00089"/>
</dbReference>
<comment type="caution">
    <text evidence="1">The sequence shown here is derived from an EMBL/GenBank/DDBJ whole genome shotgun (WGS) entry which is preliminary data.</text>
</comment>
<evidence type="ECO:0000313" key="2">
    <source>
        <dbReference type="Proteomes" id="UP000188268"/>
    </source>
</evidence>
<gene>
    <name evidence="1" type="ORF">CCACVL1_00089</name>
</gene>
<organism evidence="1 2">
    <name type="scientific">Corchorus capsularis</name>
    <name type="common">Jute</name>
    <dbReference type="NCBI Taxonomy" id="210143"/>
    <lineage>
        <taxon>Eukaryota</taxon>
        <taxon>Viridiplantae</taxon>
        <taxon>Streptophyta</taxon>
        <taxon>Embryophyta</taxon>
        <taxon>Tracheophyta</taxon>
        <taxon>Spermatophyta</taxon>
        <taxon>Magnoliopsida</taxon>
        <taxon>eudicotyledons</taxon>
        <taxon>Gunneridae</taxon>
        <taxon>Pentapetalae</taxon>
        <taxon>rosids</taxon>
        <taxon>malvids</taxon>
        <taxon>Malvales</taxon>
        <taxon>Malvaceae</taxon>
        <taxon>Grewioideae</taxon>
        <taxon>Apeibeae</taxon>
        <taxon>Corchorus</taxon>
    </lineage>
</organism>
<keyword evidence="2" id="KW-1185">Reference proteome</keyword>
<proteinExistence type="predicted"/>